<keyword evidence="2" id="KW-0472">Membrane</keyword>
<name>A0ABZ1G5Q0_9ACTN</name>
<evidence type="ECO:0000313" key="3">
    <source>
        <dbReference type="EMBL" id="WSC15219.1"/>
    </source>
</evidence>
<keyword evidence="2" id="KW-1133">Transmembrane helix</keyword>
<dbReference type="RefSeq" id="WP_266642606.1">
    <property type="nucleotide sequence ID" value="NZ_CP109114.1"/>
</dbReference>
<feature type="region of interest" description="Disordered" evidence="1">
    <location>
        <begin position="131"/>
        <end position="152"/>
    </location>
</feature>
<feature type="transmembrane region" description="Helical" evidence="2">
    <location>
        <begin position="73"/>
        <end position="92"/>
    </location>
</feature>
<protein>
    <submittedName>
        <fullName evidence="3">Uncharacterized protein</fullName>
    </submittedName>
</protein>
<keyword evidence="4" id="KW-1185">Reference proteome</keyword>
<gene>
    <name evidence="3" type="ORF">OIE64_21885</name>
</gene>
<reference evidence="3 4" key="1">
    <citation type="submission" date="2022-10" db="EMBL/GenBank/DDBJ databases">
        <title>The complete genomes of actinobacterial strains from the NBC collection.</title>
        <authorList>
            <person name="Joergensen T.S."/>
            <person name="Alvarez Arevalo M."/>
            <person name="Sterndorff E.B."/>
            <person name="Faurdal D."/>
            <person name="Vuksanovic O."/>
            <person name="Mourched A.-S."/>
            <person name="Charusanti P."/>
            <person name="Shaw S."/>
            <person name="Blin K."/>
            <person name="Weber T."/>
        </authorList>
    </citation>
    <scope>NUCLEOTIDE SEQUENCE [LARGE SCALE GENOMIC DNA]</scope>
    <source>
        <strain evidence="3 4">NBC 01769</strain>
    </source>
</reference>
<feature type="transmembrane region" description="Helical" evidence="2">
    <location>
        <begin position="38"/>
        <end position="61"/>
    </location>
</feature>
<evidence type="ECO:0000256" key="1">
    <source>
        <dbReference type="SAM" id="MobiDB-lite"/>
    </source>
</evidence>
<evidence type="ECO:0000256" key="2">
    <source>
        <dbReference type="SAM" id="Phobius"/>
    </source>
</evidence>
<keyword evidence="2" id="KW-0812">Transmembrane</keyword>
<accession>A0ABZ1G5Q0</accession>
<feature type="transmembrane region" description="Helical" evidence="2">
    <location>
        <begin position="12"/>
        <end position="32"/>
    </location>
</feature>
<feature type="transmembrane region" description="Helical" evidence="2">
    <location>
        <begin position="98"/>
        <end position="115"/>
    </location>
</feature>
<sequence length="152" mass="16086">MQDKEAQGLAGCLGVVLIGAVVWLLWLAVQWVVDDWHWAWGLGSIVVVPALSFAVVVAWRASQPIVPTESPETWLTAVGVSVTLVLTGLVLFKGWGTAIFALSLAAPGPIALAFAPEGLYLPRVWPPRPTASTAPAMAKTDNSAPELSEDMS</sequence>
<evidence type="ECO:0000313" key="4">
    <source>
        <dbReference type="Proteomes" id="UP001330827"/>
    </source>
</evidence>
<proteinExistence type="predicted"/>
<organism evidence="3 4">
    <name type="scientific">Streptomyces brevispora</name>
    <dbReference type="NCBI Taxonomy" id="887462"/>
    <lineage>
        <taxon>Bacteria</taxon>
        <taxon>Bacillati</taxon>
        <taxon>Actinomycetota</taxon>
        <taxon>Actinomycetes</taxon>
        <taxon>Kitasatosporales</taxon>
        <taxon>Streptomycetaceae</taxon>
        <taxon>Streptomyces</taxon>
    </lineage>
</organism>
<dbReference type="Proteomes" id="UP001330827">
    <property type="component" value="Chromosome"/>
</dbReference>
<dbReference type="EMBL" id="CP109114">
    <property type="protein sequence ID" value="WSC15219.1"/>
    <property type="molecule type" value="Genomic_DNA"/>
</dbReference>